<evidence type="ECO:0000313" key="2">
    <source>
        <dbReference type="Proteomes" id="UP001053296"/>
    </source>
</evidence>
<evidence type="ECO:0000313" key="1">
    <source>
        <dbReference type="EMBL" id="BCS89991.1"/>
    </source>
</evidence>
<proteinExistence type="predicted"/>
<reference evidence="1" key="1">
    <citation type="journal article" date="2022" name="Arch. Microbiol.">
        <title>Pseudodesulfovibrio sediminis sp. nov., a mesophilic and neutrophilic sulfate-reducing bacterium isolated from sediment of a brackish lake.</title>
        <authorList>
            <person name="Takahashi A."/>
            <person name="Kojima H."/>
            <person name="Watanabe M."/>
            <person name="Fukui M."/>
        </authorList>
    </citation>
    <scope>NUCLEOTIDE SEQUENCE</scope>
    <source>
        <strain evidence="1">SF6</strain>
    </source>
</reference>
<accession>A0ABN6EXX3</accession>
<protein>
    <submittedName>
        <fullName evidence="1">Uncharacterized protein</fullName>
    </submittedName>
</protein>
<sequence>MDQRMDTQGLADLDAIDAFKLAIEQSPKDLQTIAKEMEWSGSYVRRVFSTENFFPSIIYLPRFCHVVGNSLVLQWLQAKVMTYGIPKVDRDVNCENLAFRIANIFGEVGDLGRKGQEAVADGVLDQGEVRTLINETKDILTEGYELIADLRILERDLAAEGKGASA</sequence>
<dbReference type="Proteomes" id="UP001053296">
    <property type="component" value="Chromosome"/>
</dbReference>
<organism evidence="1 2">
    <name type="scientific">Pseudodesulfovibrio sediminis</name>
    <dbReference type="NCBI Taxonomy" id="2810563"/>
    <lineage>
        <taxon>Bacteria</taxon>
        <taxon>Pseudomonadati</taxon>
        <taxon>Thermodesulfobacteriota</taxon>
        <taxon>Desulfovibrionia</taxon>
        <taxon>Desulfovibrionales</taxon>
        <taxon>Desulfovibrionaceae</taxon>
    </lineage>
</organism>
<dbReference type="EMBL" id="AP024485">
    <property type="protein sequence ID" value="BCS89991.1"/>
    <property type="molecule type" value="Genomic_DNA"/>
</dbReference>
<name>A0ABN6EXX3_9BACT</name>
<keyword evidence="2" id="KW-1185">Reference proteome</keyword>
<dbReference type="Pfam" id="PF06892">
    <property type="entry name" value="Phage_CP76"/>
    <property type="match status" value="1"/>
</dbReference>
<gene>
    <name evidence="1" type="ORF">PSDVSF_32330</name>
</gene>
<dbReference type="InterPro" id="IPR009679">
    <property type="entry name" value="Phage_186_CII-like"/>
</dbReference>